<dbReference type="PANTHER" id="PTHR43767">
    <property type="entry name" value="LONG-CHAIN-FATTY-ACID--COA LIGASE"/>
    <property type="match status" value="1"/>
</dbReference>
<dbReference type="InterPro" id="IPR020845">
    <property type="entry name" value="AMP-binding_CS"/>
</dbReference>
<comment type="similarity">
    <text evidence="1">Belongs to the ATP-dependent AMP-binding enzyme family.</text>
</comment>
<evidence type="ECO:0000256" key="3">
    <source>
        <dbReference type="ARBA" id="ARBA00022840"/>
    </source>
</evidence>
<dbReference type="GO" id="GO:0005524">
    <property type="term" value="F:ATP binding"/>
    <property type="evidence" value="ECO:0007669"/>
    <property type="project" value="UniProtKB-KW"/>
</dbReference>
<gene>
    <name evidence="6" type="ORF">DX927_16105</name>
</gene>
<dbReference type="FunFam" id="3.30.300.30:FF:000008">
    <property type="entry name" value="2,3-dihydroxybenzoate-AMP ligase"/>
    <property type="match status" value="1"/>
</dbReference>
<dbReference type="PROSITE" id="PS00455">
    <property type="entry name" value="AMP_BINDING"/>
    <property type="match status" value="1"/>
</dbReference>
<dbReference type="PANTHER" id="PTHR43767:SF1">
    <property type="entry name" value="NONRIBOSOMAL PEPTIDE SYNTHASE PES1 (EUROFUNG)-RELATED"/>
    <property type="match status" value="1"/>
</dbReference>
<dbReference type="InterPro" id="IPR042099">
    <property type="entry name" value="ANL_N_sf"/>
</dbReference>
<dbReference type="EMBL" id="QSND01000003">
    <property type="protein sequence ID" value="KAA6449422.1"/>
    <property type="molecule type" value="Genomic_DNA"/>
</dbReference>
<dbReference type="Gene3D" id="3.30.300.30">
    <property type="match status" value="1"/>
</dbReference>
<dbReference type="InterPro" id="IPR025110">
    <property type="entry name" value="AMP-bd_C"/>
</dbReference>
<protein>
    <submittedName>
        <fullName evidence="6">Long-chain fatty acid--CoA ligase</fullName>
    </submittedName>
</protein>
<feature type="domain" description="AMP-dependent synthetase/ligase" evidence="4">
    <location>
        <begin position="16"/>
        <end position="368"/>
    </location>
</feature>
<evidence type="ECO:0000256" key="1">
    <source>
        <dbReference type="ARBA" id="ARBA00006432"/>
    </source>
</evidence>
<reference evidence="6 7" key="1">
    <citation type="submission" date="2018-08" db="EMBL/GenBank/DDBJ databases">
        <title>Bacillus phenotypic plasticity.</title>
        <authorList>
            <person name="Hurtado E."/>
        </authorList>
    </citation>
    <scope>NUCLEOTIDE SEQUENCE [LARGE SCALE GENOMIC DNA]</scope>
    <source>
        <strain evidence="6 7">427</strain>
    </source>
</reference>
<feature type="domain" description="AMP-binding enzyme C-terminal" evidence="5">
    <location>
        <begin position="418"/>
        <end position="492"/>
    </location>
</feature>
<dbReference type="Pfam" id="PF13193">
    <property type="entry name" value="AMP-binding_C"/>
    <property type="match status" value="1"/>
</dbReference>
<dbReference type="Pfam" id="PF00501">
    <property type="entry name" value="AMP-binding"/>
    <property type="match status" value="1"/>
</dbReference>
<dbReference type="SUPFAM" id="SSF56801">
    <property type="entry name" value="Acetyl-CoA synthetase-like"/>
    <property type="match status" value="1"/>
</dbReference>
<dbReference type="AlphaFoldDB" id="A0A5M8RU95"/>
<evidence type="ECO:0000259" key="5">
    <source>
        <dbReference type="Pfam" id="PF13193"/>
    </source>
</evidence>
<dbReference type="InterPro" id="IPR045851">
    <property type="entry name" value="AMP-bd_C_sf"/>
</dbReference>
<dbReference type="Proteomes" id="UP000324326">
    <property type="component" value="Unassembled WGS sequence"/>
</dbReference>
<dbReference type="Gene3D" id="3.40.50.12780">
    <property type="entry name" value="N-terminal domain of ligase-like"/>
    <property type="match status" value="1"/>
</dbReference>
<accession>A0A5M8RU95</accession>
<evidence type="ECO:0000313" key="7">
    <source>
        <dbReference type="Proteomes" id="UP000324326"/>
    </source>
</evidence>
<evidence type="ECO:0000259" key="4">
    <source>
        <dbReference type="Pfam" id="PF00501"/>
    </source>
</evidence>
<keyword evidence="3" id="KW-0547">Nucleotide-binding</keyword>
<sequence length="507" mass="57601">MKILGTLQQLINDHMENSDELEALSGGNRTFTFKEYHQRISQLAHYLLEEGVQKGDHIAVLCKNNHHFPVILLASLKIGATVVPLSWQLTSYELKGILNNCQPKVMFYDMEFADILSPLRKQLQFCLMIEAGAGMNTTEQFESLIIDRPLQVKAEQVTEHDLALMLFTSGTTGNPKGCMVNHGSLTAYLTEVNVKAKRLKGTRFLASHPLYHMSSLNHVFQAAFEGIALYFLWDPEPYEILQEIEKKRIQMMMAFPSVYTYMLEEMKRHQFDLSSVKMFVSGGTKVPVRLIKDYNDCGIQMVQGYGSTEAWTVSVWRPDMGWNKANSAGKPIPNVSVKIEDPDTHEELPRGEVGEIVIKSPYVFEGYYQNPSATQKVLKDGWFYMGDSGRLDEDGFLYITGRYKDVIVYGGDNIYPDQVEEIIDQVPGVVESAVIGVPDEMYGEVPRAYVVKNENSNLCEEDIISYCKERLSDYKIPEIVFAENLPKNRLGKIVKKDLRELAVKEQQ</sequence>
<keyword evidence="2 6" id="KW-0436">Ligase</keyword>
<name>A0A5M8RU95_9BACI</name>
<dbReference type="InterPro" id="IPR050237">
    <property type="entry name" value="ATP-dep_AMP-bd_enzyme"/>
</dbReference>
<proteinExistence type="inferred from homology"/>
<organism evidence="6 7">
    <name type="scientific">Bacillus swezeyi</name>
    <dbReference type="NCBI Taxonomy" id="1925020"/>
    <lineage>
        <taxon>Bacteria</taxon>
        <taxon>Bacillati</taxon>
        <taxon>Bacillota</taxon>
        <taxon>Bacilli</taxon>
        <taxon>Bacillales</taxon>
        <taxon>Bacillaceae</taxon>
        <taxon>Bacillus</taxon>
    </lineage>
</organism>
<comment type="caution">
    <text evidence="6">The sequence shown here is derived from an EMBL/GenBank/DDBJ whole genome shotgun (WGS) entry which is preliminary data.</text>
</comment>
<dbReference type="STRING" id="1925020.BTA30_00605"/>
<evidence type="ECO:0000313" key="6">
    <source>
        <dbReference type="EMBL" id="KAA6449422.1"/>
    </source>
</evidence>
<dbReference type="GO" id="GO:0016878">
    <property type="term" value="F:acid-thiol ligase activity"/>
    <property type="evidence" value="ECO:0007669"/>
    <property type="project" value="UniProtKB-ARBA"/>
</dbReference>
<evidence type="ECO:0000256" key="2">
    <source>
        <dbReference type="ARBA" id="ARBA00022598"/>
    </source>
</evidence>
<keyword evidence="3" id="KW-0067">ATP-binding</keyword>
<dbReference type="InterPro" id="IPR000873">
    <property type="entry name" value="AMP-dep_synth/lig_dom"/>
</dbReference>